<keyword evidence="10" id="KW-0677">Repeat</keyword>
<evidence type="ECO:0000256" key="17">
    <source>
        <dbReference type="ARBA" id="ARBA00023180"/>
    </source>
</evidence>
<evidence type="ECO:0000256" key="19">
    <source>
        <dbReference type="ARBA" id="ARBA00048679"/>
    </source>
</evidence>
<evidence type="ECO:0000256" key="3">
    <source>
        <dbReference type="ARBA" id="ARBA00022475"/>
    </source>
</evidence>
<keyword evidence="12" id="KW-0418">Kinase</keyword>
<evidence type="ECO:0000256" key="9">
    <source>
        <dbReference type="ARBA" id="ARBA00022729"/>
    </source>
</evidence>
<evidence type="ECO:0000256" key="7">
    <source>
        <dbReference type="ARBA" id="ARBA00022679"/>
    </source>
</evidence>
<dbReference type="GO" id="GO:0005524">
    <property type="term" value="F:ATP binding"/>
    <property type="evidence" value="ECO:0007669"/>
    <property type="project" value="UniProtKB-KW"/>
</dbReference>
<reference evidence="22 23" key="1">
    <citation type="submission" date="2012-08" db="EMBL/GenBank/DDBJ databases">
        <title>Oryza genome evolution.</title>
        <authorList>
            <person name="Wing R.A."/>
        </authorList>
    </citation>
    <scope>NUCLEOTIDE SEQUENCE</scope>
</reference>
<dbReference type="InterPro" id="IPR000719">
    <property type="entry name" value="Prot_kinase_dom"/>
</dbReference>
<dbReference type="InterPro" id="IPR011009">
    <property type="entry name" value="Kinase-like_dom_sf"/>
</dbReference>
<dbReference type="InterPro" id="IPR032675">
    <property type="entry name" value="LRR_dom_sf"/>
</dbReference>
<keyword evidence="9" id="KW-0732">Signal</keyword>
<dbReference type="EnsemblPlants" id="LPERR11G19760.1">
    <property type="protein sequence ID" value="LPERR11G19760.1"/>
    <property type="gene ID" value="LPERR11G19760"/>
</dbReference>
<evidence type="ECO:0000256" key="11">
    <source>
        <dbReference type="ARBA" id="ARBA00022741"/>
    </source>
</evidence>
<dbReference type="GO" id="GO:0005886">
    <property type="term" value="C:plasma membrane"/>
    <property type="evidence" value="ECO:0007669"/>
    <property type="project" value="UniProtKB-SubCell"/>
</dbReference>
<evidence type="ECO:0000256" key="14">
    <source>
        <dbReference type="ARBA" id="ARBA00022989"/>
    </source>
</evidence>
<dbReference type="PROSITE" id="PS00108">
    <property type="entry name" value="PROTEIN_KINASE_ST"/>
    <property type="match status" value="1"/>
</dbReference>
<dbReference type="EC" id="2.7.11.1" evidence="2"/>
<keyword evidence="5" id="KW-0597">Phosphoprotein</keyword>
<name>A0A0D9XVI7_9ORYZ</name>
<comment type="catalytic activity">
    <reaction evidence="18">
        <text>L-threonyl-[protein] + ATP = O-phospho-L-threonyl-[protein] + ADP + H(+)</text>
        <dbReference type="Rhea" id="RHEA:46608"/>
        <dbReference type="Rhea" id="RHEA-COMP:11060"/>
        <dbReference type="Rhea" id="RHEA-COMP:11605"/>
        <dbReference type="ChEBI" id="CHEBI:15378"/>
        <dbReference type="ChEBI" id="CHEBI:30013"/>
        <dbReference type="ChEBI" id="CHEBI:30616"/>
        <dbReference type="ChEBI" id="CHEBI:61977"/>
        <dbReference type="ChEBI" id="CHEBI:456216"/>
        <dbReference type="EC" id="2.7.11.1"/>
    </reaction>
</comment>
<dbReference type="PROSITE" id="PS50011">
    <property type="entry name" value="PROTEIN_KINASE_DOM"/>
    <property type="match status" value="1"/>
</dbReference>
<dbReference type="InterPro" id="IPR001611">
    <property type="entry name" value="Leu-rich_rpt"/>
</dbReference>
<keyword evidence="7" id="KW-0808">Transferase</keyword>
<evidence type="ECO:0000256" key="20">
    <source>
        <dbReference type="SAM" id="Phobius"/>
    </source>
</evidence>
<evidence type="ECO:0000256" key="10">
    <source>
        <dbReference type="ARBA" id="ARBA00022737"/>
    </source>
</evidence>
<keyword evidence="6" id="KW-0433">Leucine-rich repeat</keyword>
<dbReference type="SMART" id="SM00220">
    <property type="entry name" value="S_TKc"/>
    <property type="match status" value="1"/>
</dbReference>
<organism evidence="22 23">
    <name type="scientific">Leersia perrieri</name>
    <dbReference type="NCBI Taxonomy" id="77586"/>
    <lineage>
        <taxon>Eukaryota</taxon>
        <taxon>Viridiplantae</taxon>
        <taxon>Streptophyta</taxon>
        <taxon>Embryophyta</taxon>
        <taxon>Tracheophyta</taxon>
        <taxon>Spermatophyta</taxon>
        <taxon>Magnoliopsida</taxon>
        <taxon>Liliopsida</taxon>
        <taxon>Poales</taxon>
        <taxon>Poaceae</taxon>
        <taxon>BOP clade</taxon>
        <taxon>Oryzoideae</taxon>
        <taxon>Oryzeae</taxon>
        <taxon>Oryzinae</taxon>
        <taxon>Leersia</taxon>
    </lineage>
</organism>
<evidence type="ECO:0000256" key="18">
    <source>
        <dbReference type="ARBA" id="ARBA00047899"/>
    </source>
</evidence>
<evidence type="ECO:0000256" key="2">
    <source>
        <dbReference type="ARBA" id="ARBA00012513"/>
    </source>
</evidence>
<evidence type="ECO:0000256" key="16">
    <source>
        <dbReference type="ARBA" id="ARBA00023170"/>
    </source>
</evidence>
<dbReference type="Pfam" id="PF00560">
    <property type="entry name" value="LRR_1"/>
    <property type="match status" value="3"/>
</dbReference>
<keyword evidence="4" id="KW-0723">Serine/threonine-protein kinase</keyword>
<keyword evidence="16" id="KW-0675">Receptor</keyword>
<comment type="subcellular location">
    <subcellularLocation>
        <location evidence="1">Cell membrane</location>
        <topology evidence="1">Single-pass membrane protein</topology>
    </subcellularLocation>
</comment>
<evidence type="ECO:0000256" key="13">
    <source>
        <dbReference type="ARBA" id="ARBA00022840"/>
    </source>
</evidence>
<dbReference type="FunFam" id="3.80.10.10:FF:000722">
    <property type="entry name" value="Leucine-rich repeat receptor-like protein kinase"/>
    <property type="match status" value="1"/>
</dbReference>
<keyword evidence="11" id="KW-0547">Nucleotide-binding</keyword>
<sequence>MHNLRHINLGGNYLSGTIPSLLFSNSSADVLSYINLGNNSLSGPIPSAISYLPMLQVLVLKVNHISGSLPPTLFNMSRLELLAATRNDLSGPITFPAGNQSSSLPIIQIMELGGNRFTGRIPSGLVACRKLQILDLGENLLVDRVPEWLADLSQLSILSLGGNDLVGSIPAVLSNLTMLTVLDLSICNLTGTIPMELGKMIQLTYLSVGANHLTGPFPTFLGNLTELSQLVLYSNLLTGPVPRTLGNLRSLQLLDISENHLQGKLDVFFAALSNCRQLQVLYFAVNSFSGTIPEGLLANLSSNLVSFDAGSNNLTGSIPPTISNLSNLNVIGLAGNQISGMIPESLVLMENLHALDISTNSMFGSIPAQIGTTKHMVALYLDDNNFSGSIPNSIGIVSTLQHLLLSYNSLSSTIPASLVNLSNLLKLGISHNNLNGALPSDLSPLKAIDLIDISANNLVGSLTTSFGQLEITYLNLSHNTLNDSIPNSFKGLISLATLDLSHNNLSGGIPKYFANLTYLTSLDLSFNNLQGQIPNGGVFSNITRRSLMGNAGLCGAPRLGFSPCLDNSHSTSKKHFLKFVLPAAIVAFGAIVMVLYLMIGKKMKRPDFAASFDIADAISHRALLLQLMPNGSLESFLHTESRPCVGSFLKRTEIMLDVSMAMEYLHHEHYEVVVHCDLKPSNVLFDEEMTAHVADFGIAKLLLGEDNSTVSASMPGTIGYMAPEYAHMGKASRKSDAFSFRIMLFEVFTGKRPTDPMFIDGLTLRQWVSRSFPETLIDVTDKNLLQDEETRLCFDHQNNSLGSSSISRSNSFLTSIFELGLLCSSELPEQRMAMNDVVTKLKHIKKDYSVSLLAMKRPRQH</sequence>
<dbReference type="AlphaFoldDB" id="A0A0D9XVI7"/>
<dbReference type="FunFam" id="1.10.510.10:FF:000358">
    <property type="entry name" value="Putative leucine-rich repeat receptor-like serine/threonine-protein kinase"/>
    <property type="match status" value="1"/>
</dbReference>
<keyword evidence="17" id="KW-0325">Glycoprotein</keyword>
<keyword evidence="3" id="KW-1003">Cell membrane</keyword>
<dbReference type="PANTHER" id="PTHR45974:SF285">
    <property type="entry name" value="PROTEIN KINASE DOMAIN-CONTAINING PROTEIN"/>
    <property type="match status" value="1"/>
</dbReference>
<dbReference type="Gene3D" id="3.80.10.10">
    <property type="entry name" value="Ribonuclease Inhibitor"/>
    <property type="match status" value="2"/>
</dbReference>
<dbReference type="HOGENOM" id="CLU_000288_22_0_1"/>
<dbReference type="PRINTS" id="PR00019">
    <property type="entry name" value="LEURICHRPT"/>
</dbReference>
<dbReference type="SUPFAM" id="SSF56112">
    <property type="entry name" value="Protein kinase-like (PK-like)"/>
    <property type="match status" value="1"/>
</dbReference>
<evidence type="ECO:0000256" key="12">
    <source>
        <dbReference type="ARBA" id="ARBA00022777"/>
    </source>
</evidence>
<dbReference type="SUPFAM" id="SSF52047">
    <property type="entry name" value="RNI-like"/>
    <property type="match status" value="1"/>
</dbReference>
<dbReference type="Gene3D" id="1.10.510.10">
    <property type="entry name" value="Transferase(Phosphotransferase) domain 1"/>
    <property type="match status" value="1"/>
</dbReference>
<evidence type="ECO:0000256" key="4">
    <source>
        <dbReference type="ARBA" id="ARBA00022527"/>
    </source>
</evidence>
<evidence type="ECO:0000313" key="23">
    <source>
        <dbReference type="Proteomes" id="UP000032180"/>
    </source>
</evidence>
<dbReference type="FunFam" id="3.80.10.10:FF:000233">
    <property type="entry name" value="Leucine-rich repeat receptor-like protein kinase TDR"/>
    <property type="match status" value="1"/>
</dbReference>
<comment type="catalytic activity">
    <reaction evidence="19">
        <text>L-seryl-[protein] + ATP = O-phospho-L-seryl-[protein] + ADP + H(+)</text>
        <dbReference type="Rhea" id="RHEA:17989"/>
        <dbReference type="Rhea" id="RHEA-COMP:9863"/>
        <dbReference type="Rhea" id="RHEA-COMP:11604"/>
        <dbReference type="ChEBI" id="CHEBI:15378"/>
        <dbReference type="ChEBI" id="CHEBI:29999"/>
        <dbReference type="ChEBI" id="CHEBI:30616"/>
        <dbReference type="ChEBI" id="CHEBI:83421"/>
        <dbReference type="ChEBI" id="CHEBI:456216"/>
        <dbReference type="EC" id="2.7.11.1"/>
    </reaction>
</comment>
<feature type="domain" description="Protein kinase" evidence="21">
    <location>
        <begin position="524"/>
        <end position="813"/>
    </location>
</feature>
<evidence type="ECO:0000256" key="5">
    <source>
        <dbReference type="ARBA" id="ARBA00022553"/>
    </source>
</evidence>
<evidence type="ECO:0000313" key="22">
    <source>
        <dbReference type="EnsemblPlants" id="LPERR11G19760.1"/>
    </source>
</evidence>
<dbReference type="SMART" id="SM00369">
    <property type="entry name" value="LRR_TYP"/>
    <property type="match status" value="9"/>
</dbReference>
<dbReference type="Proteomes" id="UP000032180">
    <property type="component" value="Chromosome 11"/>
</dbReference>
<evidence type="ECO:0000256" key="1">
    <source>
        <dbReference type="ARBA" id="ARBA00004162"/>
    </source>
</evidence>
<dbReference type="eggNOG" id="ENOG502QPYS">
    <property type="taxonomic scope" value="Eukaryota"/>
</dbReference>
<dbReference type="FunFam" id="3.80.10.10:FF:000095">
    <property type="entry name" value="LRR receptor-like serine/threonine-protein kinase GSO1"/>
    <property type="match status" value="1"/>
</dbReference>
<keyword evidence="15 20" id="KW-0472">Membrane</keyword>
<evidence type="ECO:0000259" key="21">
    <source>
        <dbReference type="PROSITE" id="PS50011"/>
    </source>
</evidence>
<protein>
    <recommendedName>
        <fullName evidence="2">non-specific serine/threonine protein kinase</fullName>
        <ecNumber evidence="2">2.7.11.1</ecNumber>
    </recommendedName>
</protein>
<reference evidence="23" key="2">
    <citation type="submission" date="2013-12" db="EMBL/GenBank/DDBJ databases">
        <authorList>
            <person name="Yu Y."/>
            <person name="Lee S."/>
            <person name="de Baynast K."/>
            <person name="Wissotski M."/>
            <person name="Liu L."/>
            <person name="Talag J."/>
            <person name="Goicoechea J."/>
            <person name="Angelova A."/>
            <person name="Jetty R."/>
            <person name="Kudrna D."/>
            <person name="Golser W."/>
            <person name="Rivera L."/>
            <person name="Zhang J."/>
            <person name="Wing R."/>
        </authorList>
    </citation>
    <scope>NUCLEOTIDE SEQUENCE</scope>
</reference>
<dbReference type="Gramene" id="LPERR11G19760.1">
    <property type="protein sequence ID" value="LPERR11G19760.1"/>
    <property type="gene ID" value="LPERR11G19760"/>
</dbReference>
<dbReference type="InterPro" id="IPR055414">
    <property type="entry name" value="LRR_R13L4/SHOC2-like"/>
</dbReference>
<dbReference type="Pfam" id="PF07714">
    <property type="entry name" value="PK_Tyr_Ser-Thr"/>
    <property type="match status" value="1"/>
</dbReference>
<keyword evidence="14 20" id="KW-1133">Transmembrane helix</keyword>
<dbReference type="InterPro" id="IPR008271">
    <property type="entry name" value="Ser/Thr_kinase_AS"/>
</dbReference>
<dbReference type="GO" id="GO:0009791">
    <property type="term" value="P:post-embryonic development"/>
    <property type="evidence" value="ECO:0007669"/>
    <property type="project" value="UniProtKB-ARBA"/>
</dbReference>
<dbReference type="GO" id="GO:0004674">
    <property type="term" value="F:protein serine/threonine kinase activity"/>
    <property type="evidence" value="ECO:0007669"/>
    <property type="project" value="UniProtKB-KW"/>
</dbReference>
<evidence type="ECO:0000256" key="6">
    <source>
        <dbReference type="ARBA" id="ARBA00022614"/>
    </source>
</evidence>
<keyword evidence="8 20" id="KW-0812">Transmembrane</keyword>
<keyword evidence="13" id="KW-0067">ATP-binding</keyword>
<accession>A0A0D9XVI7</accession>
<dbReference type="InterPro" id="IPR003591">
    <property type="entry name" value="Leu-rich_rpt_typical-subtyp"/>
</dbReference>
<dbReference type="InterPro" id="IPR001245">
    <property type="entry name" value="Ser-Thr/Tyr_kinase_cat_dom"/>
</dbReference>
<dbReference type="Pfam" id="PF23598">
    <property type="entry name" value="LRR_14"/>
    <property type="match status" value="1"/>
</dbReference>
<dbReference type="SUPFAM" id="SSF52058">
    <property type="entry name" value="L domain-like"/>
    <property type="match status" value="1"/>
</dbReference>
<dbReference type="Pfam" id="PF13855">
    <property type="entry name" value="LRR_8"/>
    <property type="match status" value="1"/>
</dbReference>
<keyword evidence="23" id="KW-1185">Reference proteome</keyword>
<reference evidence="22" key="3">
    <citation type="submission" date="2015-04" db="UniProtKB">
        <authorList>
            <consortium name="EnsemblPlants"/>
        </authorList>
    </citation>
    <scope>IDENTIFICATION</scope>
</reference>
<dbReference type="PANTHER" id="PTHR45974">
    <property type="entry name" value="RECEPTOR-LIKE PROTEIN 55"/>
    <property type="match status" value="1"/>
</dbReference>
<dbReference type="STRING" id="77586.A0A0D9XVI7"/>
<evidence type="ECO:0000256" key="15">
    <source>
        <dbReference type="ARBA" id="ARBA00023136"/>
    </source>
</evidence>
<proteinExistence type="predicted"/>
<feature type="transmembrane region" description="Helical" evidence="20">
    <location>
        <begin position="579"/>
        <end position="599"/>
    </location>
</feature>
<evidence type="ECO:0000256" key="8">
    <source>
        <dbReference type="ARBA" id="ARBA00022692"/>
    </source>
</evidence>